<dbReference type="EMBL" id="JBHTMU010000004">
    <property type="protein sequence ID" value="MFD1341484.1"/>
    <property type="molecule type" value="Genomic_DNA"/>
</dbReference>
<accession>A0ABW3ZEV0</accession>
<name>A0ABW3ZEV0_9RHOB</name>
<evidence type="ECO:0000313" key="2">
    <source>
        <dbReference type="EMBL" id="MFD1341484.1"/>
    </source>
</evidence>
<keyword evidence="3" id="KW-1185">Reference proteome</keyword>
<dbReference type="Proteomes" id="UP001597135">
    <property type="component" value="Unassembled WGS sequence"/>
</dbReference>
<comment type="caution">
    <text evidence="2">The sequence shown here is derived from an EMBL/GenBank/DDBJ whole genome shotgun (WGS) entry which is preliminary data.</text>
</comment>
<reference evidence="3" key="1">
    <citation type="journal article" date="2019" name="Int. J. Syst. Evol. Microbiol.">
        <title>The Global Catalogue of Microorganisms (GCM) 10K type strain sequencing project: providing services to taxonomists for standard genome sequencing and annotation.</title>
        <authorList>
            <consortium name="The Broad Institute Genomics Platform"/>
            <consortium name="The Broad Institute Genome Sequencing Center for Infectious Disease"/>
            <person name="Wu L."/>
            <person name="Ma J."/>
        </authorList>
    </citation>
    <scope>NUCLEOTIDE SEQUENCE [LARGE SCALE GENOMIC DNA]</scope>
    <source>
        <strain evidence="3">CCUG 62953</strain>
    </source>
</reference>
<evidence type="ECO:0000313" key="3">
    <source>
        <dbReference type="Proteomes" id="UP001597135"/>
    </source>
</evidence>
<feature type="compositionally biased region" description="Basic and acidic residues" evidence="1">
    <location>
        <begin position="300"/>
        <end position="314"/>
    </location>
</feature>
<dbReference type="RefSeq" id="WP_386801542.1">
    <property type="nucleotide sequence ID" value="NZ_JBHTMU010000004.1"/>
</dbReference>
<evidence type="ECO:0000256" key="1">
    <source>
        <dbReference type="SAM" id="MobiDB-lite"/>
    </source>
</evidence>
<dbReference type="Gene3D" id="1.10.287.1490">
    <property type="match status" value="1"/>
</dbReference>
<proteinExistence type="predicted"/>
<gene>
    <name evidence="2" type="ORF">ACFQ4E_03550</name>
</gene>
<evidence type="ECO:0008006" key="4">
    <source>
        <dbReference type="Google" id="ProtNLM"/>
    </source>
</evidence>
<feature type="region of interest" description="Disordered" evidence="1">
    <location>
        <begin position="300"/>
        <end position="319"/>
    </location>
</feature>
<organism evidence="2 3">
    <name type="scientific">Litorisediminicola beolgyonensis</name>
    <dbReference type="NCBI Taxonomy" id="1173614"/>
    <lineage>
        <taxon>Bacteria</taxon>
        <taxon>Pseudomonadati</taxon>
        <taxon>Pseudomonadota</taxon>
        <taxon>Alphaproteobacteria</taxon>
        <taxon>Rhodobacterales</taxon>
        <taxon>Paracoccaceae</taxon>
        <taxon>Litorisediminicola</taxon>
    </lineage>
</organism>
<sequence>MLDDSEGSAKPTERLMQGWIYRETWTTEEALFLALGISPDQETVEYCLIAHAARLDRARRDGMDRATPLAWLWWGERNGFPYHHEWWLAVTPRGPIGYDGRHFAFHRKEMLSDAYLRFERQLITKWARMPSWTPQEALDISLNFEPFTSVNWLGEGPEFGPTIREREDRFKRLNRAVAIGEISETATPRDYIRWLDRAGYIVSEAWRRAVGLLEGNDVPDQALAMPSENEHLRRELEEKVAELEARSVREQAELKALSKENQALRHQLRDRAEDIDALRAEADVGAAKYQEAMKTLEELRESNEGLKADRDTRQKKAAQTRRIVSLQKALLAAVVDGFGYSPREGGSGIAQHISDAASSLGFSLTAQTITSHLKESADAHVSQDDWEHLYPRK</sequence>
<protein>
    <recommendedName>
        <fullName evidence="4">Chromosome partition protein Smc</fullName>
    </recommendedName>
</protein>